<name>H6C7W7_EXODN</name>
<dbReference type="VEuPathDB" id="FungiDB:HMPREF1120_08164"/>
<organism evidence="2 3">
    <name type="scientific">Exophiala dermatitidis (strain ATCC 34100 / CBS 525.76 / NIH/UT8656)</name>
    <name type="common">Black yeast</name>
    <name type="synonym">Wangiella dermatitidis</name>
    <dbReference type="NCBI Taxonomy" id="858893"/>
    <lineage>
        <taxon>Eukaryota</taxon>
        <taxon>Fungi</taxon>
        <taxon>Dikarya</taxon>
        <taxon>Ascomycota</taxon>
        <taxon>Pezizomycotina</taxon>
        <taxon>Eurotiomycetes</taxon>
        <taxon>Chaetothyriomycetidae</taxon>
        <taxon>Chaetothyriales</taxon>
        <taxon>Herpotrichiellaceae</taxon>
        <taxon>Exophiala</taxon>
    </lineage>
</organism>
<dbReference type="InParanoid" id="H6C7W7"/>
<proteinExistence type="predicted"/>
<evidence type="ECO:0000313" key="2">
    <source>
        <dbReference type="EMBL" id="EHY60194.1"/>
    </source>
</evidence>
<dbReference type="RefSeq" id="XP_009160655.1">
    <property type="nucleotide sequence ID" value="XM_009162407.1"/>
</dbReference>
<dbReference type="Proteomes" id="UP000007304">
    <property type="component" value="Unassembled WGS sequence"/>
</dbReference>
<protein>
    <submittedName>
        <fullName evidence="2">Uncharacterized protein</fullName>
    </submittedName>
</protein>
<evidence type="ECO:0000313" key="3">
    <source>
        <dbReference type="Proteomes" id="UP000007304"/>
    </source>
</evidence>
<feature type="region of interest" description="Disordered" evidence="1">
    <location>
        <begin position="1"/>
        <end position="21"/>
    </location>
</feature>
<sequence>MSTERPQRKVPRLDQRGLLCLDDDDDDDEKLKSRARPAAKAAAKSAAISTTIFWTSKSRHAIDGRSYFLPTEELERNDIWADRFFGTVQAEQKEIGQASDFIASTEQRGPKTHLLFLIARAHKLLATRRSRKPPFGIQGR</sequence>
<dbReference type="HOGENOM" id="CLU_1835188_0_0_1"/>
<reference evidence="2" key="1">
    <citation type="submission" date="2011-07" db="EMBL/GenBank/DDBJ databases">
        <title>The Genome Sequence of Exophiala (Wangiella) dermatitidis NIH/UT8656.</title>
        <authorList>
            <consortium name="The Broad Institute Genome Sequencing Platform"/>
            <person name="Cuomo C."/>
            <person name="Wang Z."/>
            <person name="Hunicke-Smith S."/>
            <person name="Szanislo P.J."/>
            <person name="Earl A."/>
            <person name="Young S.K."/>
            <person name="Zeng Q."/>
            <person name="Gargeya S."/>
            <person name="Fitzgerald M."/>
            <person name="Haas B."/>
            <person name="Abouelleil A."/>
            <person name="Alvarado L."/>
            <person name="Arachchi H.M."/>
            <person name="Berlin A."/>
            <person name="Brown A."/>
            <person name="Chapman S.B."/>
            <person name="Chen Z."/>
            <person name="Dunbar C."/>
            <person name="Freedman E."/>
            <person name="Gearin G."/>
            <person name="Gellesch M."/>
            <person name="Goldberg J."/>
            <person name="Griggs A."/>
            <person name="Gujja S."/>
            <person name="Heiman D."/>
            <person name="Howarth C."/>
            <person name="Larson L."/>
            <person name="Lui A."/>
            <person name="MacDonald P.J.P."/>
            <person name="Montmayeur A."/>
            <person name="Murphy C."/>
            <person name="Neiman D."/>
            <person name="Pearson M."/>
            <person name="Priest M."/>
            <person name="Roberts A."/>
            <person name="Saif S."/>
            <person name="Shea T."/>
            <person name="Shenoy N."/>
            <person name="Sisk P."/>
            <person name="Stolte C."/>
            <person name="Sykes S."/>
            <person name="Wortman J."/>
            <person name="Nusbaum C."/>
            <person name="Birren B."/>
        </authorList>
    </citation>
    <scope>NUCLEOTIDE SEQUENCE</scope>
    <source>
        <strain evidence="2">NIH/UT8656</strain>
    </source>
</reference>
<dbReference type="AlphaFoldDB" id="H6C7W7"/>
<gene>
    <name evidence="2" type="ORF">HMPREF1120_08164</name>
</gene>
<dbReference type="GeneID" id="20312803"/>
<evidence type="ECO:0000256" key="1">
    <source>
        <dbReference type="SAM" id="MobiDB-lite"/>
    </source>
</evidence>
<feature type="compositionally biased region" description="Basic and acidic residues" evidence="1">
    <location>
        <begin position="1"/>
        <end position="15"/>
    </location>
</feature>
<accession>H6C7W7</accession>
<keyword evidence="3" id="KW-1185">Reference proteome</keyword>
<dbReference type="EMBL" id="JH226136">
    <property type="protein sequence ID" value="EHY60194.1"/>
    <property type="molecule type" value="Genomic_DNA"/>
</dbReference>